<organism evidence="6 7">
    <name type="scientific">Aquimarina atlantica</name>
    <dbReference type="NCBI Taxonomy" id="1317122"/>
    <lineage>
        <taxon>Bacteria</taxon>
        <taxon>Pseudomonadati</taxon>
        <taxon>Bacteroidota</taxon>
        <taxon>Flavobacteriia</taxon>
        <taxon>Flavobacteriales</taxon>
        <taxon>Flavobacteriaceae</taxon>
        <taxon>Aquimarina</taxon>
    </lineage>
</organism>
<feature type="transmembrane region" description="Helical" evidence="4">
    <location>
        <begin position="49"/>
        <end position="67"/>
    </location>
</feature>
<dbReference type="PROSITE" id="PS00041">
    <property type="entry name" value="HTH_ARAC_FAMILY_1"/>
    <property type="match status" value="1"/>
</dbReference>
<evidence type="ECO:0000256" key="3">
    <source>
        <dbReference type="ARBA" id="ARBA00023163"/>
    </source>
</evidence>
<keyword evidence="1" id="KW-0805">Transcription regulation</keyword>
<feature type="transmembrane region" description="Helical" evidence="4">
    <location>
        <begin position="20"/>
        <end position="43"/>
    </location>
</feature>
<proteinExistence type="predicted"/>
<keyword evidence="4" id="KW-1133">Transmembrane helix</keyword>
<dbReference type="GO" id="GO:0043565">
    <property type="term" value="F:sequence-specific DNA binding"/>
    <property type="evidence" value="ECO:0007669"/>
    <property type="project" value="InterPro"/>
</dbReference>
<evidence type="ECO:0000313" key="7">
    <source>
        <dbReference type="Proteomes" id="UP000023541"/>
    </source>
</evidence>
<dbReference type="SMART" id="SM00342">
    <property type="entry name" value="HTH_ARAC"/>
    <property type="match status" value="1"/>
</dbReference>
<evidence type="ECO:0000256" key="1">
    <source>
        <dbReference type="ARBA" id="ARBA00023015"/>
    </source>
</evidence>
<dbReference type="SUPFAM" id="SSF46689">
    <property type="entry name" value="Homeodomain-like"/>
    <property type="match status" value="1"/>
</dbReference>
<evidence type="ECO:0000313" key="6">
    <source>
        <dbReference type="EMBL" id="EZH75674.1"/>
    </source>
</evidence>
<dbReference type="GO" id="GO:0003700">
    <property type="term" value="F:DNA-binding transcription factor activity"/>
    <property type="evidence" value="ECO:0007669"/>
    <property type="project" value="InterPro"/>
</dbReference>
<evidence type="ECO:0000256" key="4">
    <source>
        <dbReference type="SAM" id="Phobius"/>
    </source>
</evidence>
<feature type="domain" description="HTH araC/xylS-type" evidence="5">
    <location>
        <begin position="101"/>
        <end position="205"/>
    </location>
</feature>
<keyword evidence="4" id="KW-0812">Transmembrane</keyword>
<dbReference type="EMBL" id="AQRA01000001">
    <property type="protein sequence ID" value="EZH75674.1"/>
    <property type="molecule type" value="Genomic_DNA"/>
</dbReference>
<protein>
    <recommendedName>
        <fullName evidence="5">HTH araC/xylS-type domain-containing protein</fullName>
    </recommendedName>
</protein>
<reference evidence="6 7" key="1">
    <citation type="submission" date="2014-04" db="EMBL/GenBank/DDBJ databases">
        <title>Aquimarina sp. 22II-S11-z7 Genome Sequencing.</title>
        <authorList>
            <person name="Lai Q."/>
        </authorList>
    </citation>
    <scope>NUCLEOTIDE SEQUENCE [LARGE SCALE GENOMIC DNA]</scope>
    <source>
        <strain evidence="6 7">22II-S11-z7</strain>
    </source>
</reference>
<keyword evidence="3" id="KW-0804">Transcription</keyword>
<gene>
    <name evidence="6" type="ORF">ATO12_02475</name>
</gene>
<name>A0A023C0F2_9FLAO</name>
<dbReference type="OrthoDB" id="5492415at2"/>
<dbReference type="STRING" id="1317122.ATO12_02475"/>
<evidence type="ECO:0000256" key="2">
    <source>
        <dbReference type="ARBA" id="ARBA00023125"/>
    </source>
</evidence>
<dbReference type="Pfam" id="PF12833">
    <property type="entry name" value="HTH_18"/>
    <property type="match status" value="1"/>
</dbReference>
<dbReference type="eggNOG" id="COG2207">
    <property type="taxonomic scope" value="Bacteria"/>
</dbReference>
<dbReference type="AlphaFoldDB" id="A0A023C0F2"/>
<sequence>MKHHYSTIKEKDFSWLELFLLSMTAVIFIDLIITLSEIFFNYNVFWDDFITLTFLIIAMVILGYNGLKQSTIFLPYFLIEKQDKKTEYVPNPNNVSGVLKSKIKGILKEKKLYLNPELTLRILSEEIDLSERKLSTFLNTEMQITFYDLINSYRIKEAKSRLMSDEYNKYTMEGIGESCGFKSRSTFFKIFKKETGLSPSAFKKNSIK</sequence>
<dbReference type="InterPro" id="IPR018062">
    <property type="entry name" value="HTH_AraC-typ_CS"/>
</dbReference>
<keyword evidence="4" id="KW-0472">Membrane</keyword>
<accession>A0A023C0F2</accession>
<evidence type="ECO:0000259" key="5">
    <source>
        <dbReference type="PROSITE" id="PS01124"/>
    </source>
</evidence>
<dbReference type="PROSITE" id="PS01124">
    <property type="entry name" value="HTH_ARAC_FAMILY_2"/>
    <property type="match status" value="1"/>
</dbReference>
<dbReference type="PANTHER" id="PTHR43280:SF29">
    <property type="entry name" value="ARAC-FAMILY TRANSCRIPTIONAL REGULATOR"/>
    <property type="match status" value="1"/>
</dbReference>
<comment type="caution">
    <text evidence="6">The sequence shown here is derived from an EMBL/GenBank/DDBJ whole genome shotgun (WGS) entry which is preliminary data.</text>
</comment>
<dbReference type="Proteomes" id="UP000023541">
    <property type="component" value="Unassembled WGS sequence"/>
</dbReference>
<keyword evidence="2" id="KW-0238">DNA-binding</keyword>
<dbReference type="RefSeq" id="WP_034238309.1">
    <property type="nucleotide sequence ID" value="NZ_AQRA01000001.1"/>
</dbReference>
<keyword evidence="7" id="KW-1185">Reference proteome</keyword>
<dbReference type="InterPro" id="IPR018060">
    <property type="entry name" value="HTH_AraC"/>
</dbReference>
<dbReference type="PANTHER" id="PTHR43280">
    <property type="entry name" value="ARAC-FAMILY TRANSCRIPTIONAL REGULATOR"/>
    <property type="match status" value="1"/>
</dbReference>
<dbReference type="InterPro" id="IPR009057">
    <property type="entry name" value="Homeodomain-like_sf"/>
</dbReference>
<dbReference type="Gene3D" id="1.10.10.60">
    <property type="entry name" value="Homeodomain-like"/>
    <property type="match status" value="1"/>
</dbReference>